<dbReference type="Proteomes" id="UP001152646">
    <property type="component" value="Unassembled WGS sequence"/>
</dbReference>
<proteinExistence type="predicted"/>
<protein>
    <submittedName>
        <fullName evidence="1">Uncharacterized protein</fullName>
    </submittedName>
</protein>
<accession>A0A9W4IWG8</accession>
<organism evidence="1 2">
    <name type="scientific">Penicillium salamii</name>
    <dbReference type="NCBI Taxonomy" id="1612424"/>
    <lineage>
        <taxon>Eukaryota</taxon>
        <taxon>Fungi</taxon>
        <taxon>Dikarya</taxon>
        <taxon>Ascomycota</taxon>
        <taxon>Pezizomycotina</taxon>
        <taxon>Eurotiomycetes</taxon>
        <taxon>Eurotiomycetidae</taxon>
        <taxon>Eurotiales</taxon>
        <taxon>Aspergillaceae</taxon>
        <taxon>Penicillium</taxon>
    </lineage>
</organism>
<name>A0A9W4IWG8_9EURO</name>
<sequence length="49" mass="5558">MINENSLDFNIVCKRLGAERISHYLNEAASELRDLLMPDLAAQSEKPKL</sequence>
<gene>
    <name evidence="1" type="ORF">PSALAMII_LOCUS3489</name>
</gene>
<dbReference type="AlphaFoldDB" id="A0A9W4IWG8"/>
<evidence type="ECO:0000313" key="2">
    <source>
        <dbReference type="Proteomes" id="UP001152646"/>
    </source>
</evidence>
<reference evidence="1" key="1">
    <citation type="submission" date="2021-07" db="EMBL/GenBank/DDBJ databases">
        <authorList>
            <person name="Branca A.L. A."/>
        </authorList>
    </citation>
    <scope>NUCLEOTIDE SEQUENCE</scope>
</reference>
<comment type="caution">
    <text evidence="1">The sequence shown here is derived from an EMBL/GenBank/DDBJ whole genome shotgun (WGS) entry which is preliminary data.</text>
</comment>
<evidence type="ECO:0000313" key="1">
    <source>
        <dbReference type="EMBL" id="CAG8356274.1"/>
    </source>
</evidence>
<dbReference type="OrthoDB" id="240216at2759"/>
<dbReference type="EMBL" id="CAJVPA010000122">
    <property type="protein sequence ID" value="CAG8356274.1"/>
    <property type="molecule type" value="Genomic_DNA"/>
</dbReference>